<dbReference type="Proteomes" id="UP000248806">
    <property type="component" value="Unassembled WGS sequence"/>
</dbReference>
<evidence type="ECO:0000256" key="2">
    <source>
        <dbReference type="ARBA" id="ARBA00022692"/>
    </source>
</evidence>
<evidence type="ECO:0000256" key="1">
    <source>
        <dbReference type="ARBA" id="ARBA00004141"/>
    </source>
</evidence>
<sequence length="122" mass="14264">MMQKMTSLGLDERLERVLAYLFGPFSGLFFFLFEKNRNVRWHGLQSIIVFGALSIVMFGISMLKGMLGWLPVLHILTDFGLGLLLNILWWVGAILWGWLMVMAWMHPDYRLPLISQWVRHIV</sequence>
<organism evidence="6 7">
    <name type="scientific">Thermosporothrix hazakensis</name>
    <dbReference type="NCBI Taxonomy" id="644383"/>
    <lineage>
        <taxon>Bacteria</taxon>
        <taxon>Bacillati</taxon>
        <taxon>Chloroflexota</taxon>
        <taxon>Ktedonobacteria</taxon>
        <taxon>Ktedonobacterales</taxon>
        <taxon>Thermosporotrichaceae</taxon>
        <taxon>Thermosporothrix</taxon>
    </lineage>
</organism>
<gene>
    <name evidence="6" type="ORF">EI42_05348</name>
</gene>
<protein>
    <submittedName>
        <fullName evidence="6">Putative membrane protein</fullName>
    </submittedName>
</protein>
<evidence type="ECO:0000256" key="3">
    <source>
        <dbReference type="ARBA" id="ARBA00022989"/>
    </source>
</evidence>
<evidence type="ECO:0000313" key="6">
    <source>
        <dbReference type="EMBL" id="PZW22563.1"/>
    </source>
</evidence>
<keyword evidence="3 5" id="KW-1133">Transmembrane helix</keyword>
<evidence type="ECO:0000256" key="4">
    <source>
        <dbReference type="ARBA" id="ARBA00023136"/>
    </source>
</evidence>
<keyword evidence="2 5" id="KW-0812">Transmembrane</keyword>
<proteinExistence type="predicted"/>
<accession>A0A326U2B2</accession>
<dbReference type="AlphaFoldDB" id="A0A326U2B2"/>
<feature type="transmembrane region" description="Helical" evidence="5">
    <location>
        <begin position="17"/>
        <end position="34"/>
    </location>
</feature>
<comment type="caution">
    <text evidence="6">The sequence shown here is derived from an EMBL/GenBank/DDBJ whole genome shotgun (WGS) entry which is preliminary data.</text>
</comment>
<dbReference type="RefSeq" id="WP_137686176.1">
    <property type="nucleotide sequence ID" value="NZ_BIFX01000001.1"/>
</dbReference>
<evidence type="ECO:0000313" key="7">
    <source>
        <dbReference type="Proteomes" id="UP000248806"/>
    </source>
</evidence>
<comment type="subcellular location">
    <subcellularLocation>
        <location evidence="1">Membrane</location>
        <topology evidence="1">Multi-pass membrane protein</topology>
    </subcellularLocation>
</comment>
<keyword evidence="7" id="KW-1185">Reference proteome</keyword>
<dbReference type="PANTHER" id="PTHR36460:SF1">
    <property type="entry name" value="UPF0132 DOMAIN PROTEIN (AFU_ORTHOLOGUE AFUA_3G10255)"/>
    <property type="match status" value="1"/>
</dbReference>
<keyword evidence="4 5" id="KW-0472">Membrane</keyword>
<reference evidence="6 7" key="1">
    <citation type="submission" date="2018-06" db="EMBL/GenBank/DDBJ databases">
        <title>Genomic Encyclopedia of Archaeal and Bacterial Type Strains, Phase II (KMG-II): from individual species to whole genera.</title>
        <authorList>
            <person name="Goeker M."/>
        </authorList>
    </citation>
    <scope>NUCLEOTIDE SEQUENCE [LARGE SCALE GENOMIC DNA]</scope>
    <source>
        <strain evidence="6 7">ATCC BAA-1881</strain>
    </source>
</reference>
<feature type="transmembrane region" description="Helical" evidence="5">
    <location>
        <begin position="46"/>
        <end position="67"/>
    </location>
</feature>
<dbReference type="PANTHER" id="PTHR36460">
    <property type="entry name" value="UPF0132 DOMAIN PROTEIN (AFU_ORTHOLOGUE AFUA_3G10255)"/>
    <property type="match status" value="1"/>
</dbReference>
<name>A0A326U2B2_THEHA</name>
<dbReference type="OrthoDB" id="160401at2"/>
<feature type="transmembrane region" description="Helical" evidence="5">
    <location>
        <begin position="87"/>
        <end position="105"/>
    </location>
</feature>
<evidence type="ECO:0000256" key="5">
    <source>
        <dbReference type="SAM" id="Phobius"/>
    </source>
</evidence>
<dbReference type="GO" id="GO:0016020">
    <property type="term" value="C:membrane"/>
    <property type="evidence" value="ECO:0007669"/>
    <property type="project" value="UniProtKB-SubCell"/>
</dbReference>
<dbReference type="EMBL" id="QKUF01000031">
    <property type="protein sequence ID" value="PZW22563.1"/>
    <property type="molecule type" value="Genomic_DNA"/>
</dbReference>